<dbReference type="SUPFAM" id="SSF46785">
    <property type="entry name" value="Winged helix' DNA-binding domain"/>
    <property type="match status" value="1"/>
</dbReference>
<keyword evidence="2" id="KW-0238">DNA-binding</keyword>
<name>A0A2I0CUB9_9PSED</name>
<dbReference type="Proteomes" id="UP000242861">
    <property type="component" value="Unassembled WGS sequence"/>
</dbReference>
<dbReference type="Pfam" id="PF03374">
    <property type="entry name" value="ANT"/>
    <property type="match status" value="1"/>
</dbReference>
<proteinExistence type="predicted"/>
<evidence type="ECO:0000313" key="3">
    <source>
        <dbReference type="Proteomes" id="UP000242861"/>
    </source>
</evidence>
<reference evidence="3" key="1">
    <citation type="submission" date="2017-12" db="EMBL/GenBank/DDBJ databases">
        <authorList>
            <person name="Yu X.-Y."/>
        </authorList>
    </citation>
    <scope>NUCLEOTIDE SEQUENCE [LARGE SCALE GENOMIC DNA]</scope>
    <source>
        <strain evidence="3">ZYSR67-Z</strain>
    </source>
</reference>
<dbReference type="GO" id="GO:0003677">
    <property type="term" value="F:DNA binding"/>
    <property type="evidence" value="ECO:0007669"/>
    <property type="project" value="UniProtKB-KW"/>
</dbReference>
<accession>A0A2I0CUB9</accession>
<sequence length="222" mass="24580">MTSREIAELVNSRQDSVRRTIERLAERGVIALPPMVEKPTAGRPAVEYVFSGEQGKRDSIVVVAQLSPEFTAALVDRWHALEQQHAAPAIPQTLPEALRLAADLAEQNNQLRLVVTEQAPKVDALARIADARGSMCLTDAAKHLGVQRCKLIDWMRANRWIYRREGCARWLAYQPRLSAGLLDHKVTVLGLDEEGDQRLASQVRITPKGLSVLAQKLALGVL</sequence>
<gene>
    <name evidence="2" type="ORF">CW360_02965</name>
</gene>
<evidence type="ECO:0000259" key="1">
    <source>
        <dbReference type="Pfam" id="PF03374"/>
    </source>
</evidence>
<comment type="caution">
    <text evidence="2">The sequence shown here is derived from an EMBL/GenBank/DDBJ whole genome shotgun (WGS) entry which is preliminary data.</text>
</comment>
<protein>
    <submittedName>
        <fullName evidence="2">DNA-binding protein</fullName>
    </submittedName>
</protein>
<dbReference type="InterPro" id="IPR005039">
    <property type="entry name" value="Ant_C"/>
</dbReference>
<dbReference type="EMBL" id="PIYS01000003">
    <property type="protein sequence ID" value="PKF72836.1"/>
    <property type="molecule type" value="Genomic_DNA"/>
</dbReference>
<feature type="domain" description="Antirepressor protein C-terminal" evidence="1">
    <location>
        <begin position="115"/>
        <end position="218"/>
    </location>
</feature>
<dbReference type="AlphaFoldDB" id="A0A2I0CUB9"/>
<evidence type="ECO:0000313" key="2">
    <source>
        <dbReference type="EMBL" id="PKF72836.1"/>
    </source>
</evidence>
<dbReference type="InterPro" id="IPR036390">
    <property type="entry name" value="WH_DNA-bd_sf"/>
</dbReference>
<organism evidence="2 3">
    <name type="scientific">Pseudomonas fluvialis</name>
    <dbReference type="NCBI Taxonomy" id="1793966"/>
    <lineage>
        <taxon>Bacteria</taxon>
        <taxon>Pseudomonadati</taxon>
        <taxon>Pseudomonadota</taxon>
        <taxon>Gammaproteobacteria</taxon>
        <taxon>Pseudomonadales</taxon>
        <taxon>Pseudomonadaceae</taxon>
        <taxon>Pseudomonas</taxon>
    </lineage>
</organism>